<name>A0A380WLI1_AMIAI</name>
<dbReference type="EMBL" id="UFSM01000001">
    <property type="protein sequence ID" value="SUU89899.1"/>
    <property type="molecule type" value="Genomic_DNA"/>
</dbReference>
<comment type="similarity">
    <text evidence="1">Belongs to the leucine-binding protein family.</text>
</comment>
<keyword evidence="3" id="KW-0029">Amino-acid transport</keyword>
<dbReference type="CDD" id="cd06327">
    <property type="entry name" value="PBP1_SBP-like"/>
    <property type="match status" value="1"/>
</dbReference>
<dbReference type="RefSeq" id="WP_115731982.1">
    <property type="nucleotide sequence ID" value="NZ_BAAAVY010000002.1"/>
</dbReference>
<dbReference type="SUPFAM" id="SSF53822">
    <property type="entry name" value="Periplasmic binding protein-like I"/>
    <property type="match status" value="1"/>
</dbReference>
<evidence type="ECO:0000313" key="7">
    <source>
        <dbReference type="Proteomes" id="UP000254701"/>
    </source>
</evidence>
<keyword evidence="3" id="KW-0813">Transport</keyword>
<dbReference type="InterPro" id="IPR028082">
    <property type="entry name" value="Peripla_BP_I"/>
</dbReference>
<dbReference type="Pfam" id="PF13458">
    <property type="entry name" value="Peripla_BP_6"/>
    <property type="match status" value="1"/>
</dbReference>
<feature type="signal peptide" evidence="4">
    <location>
        <begin position="1"/>
        <end position="20"/>
    </location>
</feature>
<feature type="domain" description="Leucine-binding protein" evidence="5">
    <location>
        <begin position="24"/>
        <end position="362"/>
    </location>
</feature>
<keyword evidence="2 4" id="KW-0732">Signal</keyword>
<dbReference type="Proteomes" id="UP000254701">
    <property type="component" value="Unassembled WGS sequence"/>
</dbReference>
<dbReference type="Gene3D" id="3.40.50.2300">
    <property type="match status" value="2"/>
</dbReference>
<protein>
    <submittedName>
        <fullName evidence="6">Leucine ABC transporter subunit substrate-binding protein LivK</fullName>
    </submittedName>
</protein>
<dbReference type="GO" id="GO:0006865">
    <property type="term" value="P:amino acid transport"/>
    <property type="evidence" value="ECO:0007669"/>
    <property type="project" value="UniProtKB-KW"/>
</dbReference>
<evidence type="ECO:0000256" key="1">
    <source>
        <dbReference type="ARBA" id="ARBA00010062"/>
    </source>
</evidence>
<dbReference type="PANTHER" id="PTHR30483:SF6">
    <property type="entry name" value="PERIPLASMIC BINDING PROTEIN OF ABC TRANSPORTER FOR NATURAL AMINO ACIDS"/>
    <property type="match status" value="1"/>
</dbReference>
<feature type="chain" id="PRO_5016781290" evidence="4">
    <location>
        <begin position="21"/>
        <end position="398"/>
    </location>
</feature>
<dbReference type="PANTHER" id="PTHR30483">
    <property type="entry name" value="LEUCINE-SPECIFIC-BINDING PROTEIN"/>
    <property type="match status" value="1"/>
</dbReference>
<accession>A0A380WLI1</accession>
<dbReference type="InterPro" id="IPR028081">
    <property type="entry name" value="Leu-bd"/>
</dbReference>
<sequence>MKKSILAAALLLSTALTAAAQDASVKLGVLNDQSSSFSALGGTEVTEAVKLAISDFGGQVLGKPIELVSADHQNKPEIALSIAREWLERDNVDALFDVANSAIALSVNNLLGEQKKLGFFVSPMTDKMTEADCNGYGMAWAYDAYSQVRSSVSAQLKAGGETWFILSPDYEAGKVLEAGVKTAVEEEGGKILGSVRAPLGTTDFSSYILQAQASGAKVLALTVNGPELVNALKQVQEFGLIDQGMRVALTVLHQSDARAIGLEALKGIQFAAAWYWNTDDASKHFKEEMQKKTGNAPGWVAAGAYSAATNYLNAVKAAGTDEPTAVLAKLREGKINDLFAKNATLLPNGRLVHDMQLLEVRAPGEASDAQDVFKVVTTVPADVAFRSIDKSACKLANG</sequence>
<evidence type="ECO:0000259" key="5">
    <source>
        <dbReference type="Pfam" id="PF13458"/>
    </source>
</evidence>
<dbReference type="InterPro" id="IPR051010">
    <property type="entry name" value="BCAA_transport"/>
</dbReference>
<reference evidence="6 7" key="1">
    <citation type="submission" date="2018-06" db="EMBL/GenBank/DDBJ databases">
        <authorList>
            <consortium name="Pathogen Informatics"/>
            <person name="Doyle S."/>
        </authorList>
    </citation>
    <scope>NUCLEOTIDE SEQUENCE [LARGE SCALE GENOMIC DNA]</scope>
    <source>
        <strain evidence="6 7">NCTC10684</strain>
    </source>
</reference>
<gene>
    <name evidence="6" type="ORF">NCTC10684_03142</name>
</gene>
<evidence type="ECO:0000313" key="6">
    <source>
        <dbReference type="EMBL" id="SUU89899.1"/>
    </source>
</evidence>
<dbReference type="OrthoDB" id="5794591at2"/>
<evidence type="ECO:0000256" key="3">
    <source>
        <dbReference type="ARBA" id="ARBA00022970"/>
    </source>
</evidence>
<dbReference type="AlphaFoldDB" id="A0A380WLI1"/>
<proteinExistence type="inferred from homology"/>
<evidence type="ECO:0000256" key="4">
    <source>
        <dbReference type="SAM" id="SignalP"/>
    </source>
</evidence>
<evidence type="ECO:0000256" key="2">
    <source>
        <dbReference type="ARBA" id="ARBA00022729"/>
    </source>
</evidence>
<organism evidence="6 7">
    <name type="scientific">Aminobacter aminovorans</name>
    <name type="common">Chelatobacter heintzii</name>
    <dbReference type="NCBI Taxonomy" id="83263"/>
    <lineage>
        <taxon>Bacteria</taxon>
        <taxon>Pseudomonadati</taxon>
        <taxon>Pseudomonadota</taxon>
        <taxon>Alphaproteobacteria</taxon>
        <taxon>Hyphomicrobiales</taxon>
        <taxon>Phyllobacteriaceae</taxon>
        <taxon>Aminobacter</taxon>
    </lineage>
</organism>